<evidence type="ECO:0000256" key="3">
    <source>
        <dbReference type="SAM" id="MobiDB-lite"/>
    </source>
</evidence>
<dbReference type="InterPro" id="IPR053246">
    <property type="entry name" value="NS_splicing_regulatory_protein"/>
</dbReference>
<comment type="similarity">
    <text evidence="1">Belongs to the NSRP1 family.</text>
</comment>
<accession>A0A9W7Y3P7</accession>
<organism evidence="5 6">
    <name type="scientific">Coemansia erecta</name>
    <dbReference type="NCBI Taxonomy" id="147472"/>
    <lineage>
        <taxon>Eukaryota</taxon>
        <taxon>Fungi</taxon>
        <taxon>Fungi incertae sedis</taxon>
        <taxon>Zoopagomycota</taxon>
        <taxon>Kickxellomycotina</taxon>
        <taxon>Kickxellomycetes</taxon>
        <taxon>Kickxellales</taxon>
        <taxon>Kickxellaceae</taxon>
        <taxon>Coemansia</taxon>
    </lineage>
</organism>
<dbReference type="AlphaFoldDB" id="A0A9W7Y3P7"/>
<evidence type="ECO:0000256" key="2">
    <source>
        <dbReference type="ARBA" id="ARBA00023054"/>
    </source>
</evidence>
<feature type="domain" description="Nuclear speckle splicing regulatory protein 1 N-terminal" evidence="4">
    <location>
        <begin position="60"/>
        <end position="162"/>
    </location>
</feature>
<evidence type="ECO:0000313" key="6">
    <source>
        <dbReference type="Proteomes" id="UP001149813"/>
    </source>
</evidence>
<keyword evidence="6" id="KW-1185">Reference proteome</keyword>
<dbReference type="GO" id="GO:0000381">
    <property type="term" value="P:regulation of alternative mRNA splicing, via spliceosome"/>
    <property type="evidence" value="ECO:0007669"/>
    <property type="project" value="InterPro"/>
</dbReference>
<feature type="compositionally biased region" description="Basic and acidic residues" evidence="3">
    <location>
        <begin position="123"/>
        <end position="134"/>
    </location>
</feature>
<feature type="compositionally biased region" description="Basic and acidic residues" evidence="3">
    <location>
        <begin position="247"/>
        <end position="262"/>
    </location>
</feature>
<protein>
    <recommendedName>
        <fullName evidence="4">Nuclear speckle splicing regulatory protein 1 N-terminal domain-containing protein</fullName>
    </recommendedName>
</protein>
<dbReference type="Proteomes" id="UP001149813">
    <property type="component" value="Unassembled WGS sequence"/>
</dbReference>
<reference evidence="5" key="1">
    <citation type="submission" date="2022-07" db="EMBL/GenBank/DDBJ databases">
        <title>Phylogenomic reconstructions and comparative analyses of Kickxellomycotina fungi.</title>
        <authorList>
            <person name="Reynolds N.K."/>
            <person name="Stajich J.E."/>
            <person name="Barry K."/>
            <person name="Grigoriev I.V."/>
            <person name="Crous P."/>
            <person name="Smith M.E."/>
        </authorList>
    </citation>
    <scope>NUCLEOTIDE SEQUENCE</scope>
    <source>
        <strain evidence="5">NBRC 32514</strain>
    </source>
</reference>
<dbReference type="OrthoDB" id="446635at2759"/>
<evidence type="ECO:0000313" key="5">
    <source>
        <dbReference type="EMBL" id="KAJ1724115.1"/>
    </source>
</evidence>
<evidence type="ECO:0000259" key="4">
    <source>
        <dbReference type="Pfam" id="PF09745"/>
    </source>
</evidence>
<dbReference type="InterPro" id="IPR018612">
    <property type="entry name" value="NSRP1_N"/>
</dbReference>
<name>A0A9W7Y3P7_9FUNG</name>
<dbReference type="PANTHER" id="PTHR47845">
    <property type="entry name" value="NUCLEAR SPECKLE SPLICING REGULATORY PROTEIN 1 HOMOLOG"/>
    <property type="match status" value="1"/>
</dbReference>
<feature type="region of interest" description="Disordered" evidence="3">
    <location>
        <begin position="1"/>
        <end position="62"/>
    </location>
</feature>
<evidence type="ECO:0000256" key="1">
    <source>
        <dbReference type="ARBA" id="ARBA00010126"/>
    </source>
</evidence>
<comment type="caution">
    <text evidence="5">The sequence shown here is derived from an EMBL/GenBank/DDBJ whole genome shotgun (WGS) entry which is preliminary data.</text>
</comment>
<proteinExistence type="inferred from homology"/>
<keyword evidence="2" id="KW-0175">Coiled coil</keyword>
<gene>
    <name evidence="5" type="ORF">LPJ53_001577</name>
</gene>
<dbReference type="PANTHER" id="PTHR47845:SF1">
    <property type="entry name" value="NUCLEAR SPECKLE SPLICING REGULATORY PROTEIN 1 HOMOLOG"/>
    <property type="match status" value="1"/>
</dbReference>
<feature type="compositionally biased region" description="Basic and acidic residues" evidence="3">
    <location>
        <begin position="141"/>
        <end position="168"/>
    </location>
</feature>
<feature type="compositionally biased region" description="Basic and acidic residues" evidence="3">
    <location>
        <begin position="221"/>
        <end position="236"/>
    </location>
</feature>
<sequence length="304" mass="35043">MRKTTTIKSGLNMRKAGGAVQPSVRSSADVKSAFGSSAAPDHPATHRPTVSAKPSTPEPTLDASVYAYDTVYDEISSARRRLKTSDKDDRRPKYMEKLIETAQQRQVQKEVARERLLDKQRAREGDEFADKESFVTKGYQKQKEERRRMVEDEERKEALEAEGGRGGDFRQQFLRHIDRRDIARAVDEQRKDGVAERKNDGAEKRNDRPLGAGLNVVSSSKRQDMSSRWSERERPVQRLARQYRSGDNSRELDDEVSRQRVRQAEVKEQERLALIRKYARRNSDAAVEAARQRYLERKQARAHD</sequence>
<dbReference type="EMBL" id="JANBOJ010000041">
    <property type="protein sequence ID" value="KAJ1724115.1"/>
    <property type="molecule type" value="Genomic_DNA"/>
</dbReference>
<feature type="compositionally biased region" description="Basic and acidic residues" evidence="3">
    <location>
        <begin position="175"/>
        <end position="208"/>
    </location>
</feature>
<dbReference type="Pfam" id="PF09745">
    <property type="entry name" value="NSRP1_N"/>
    <property type="match status" value="1"/>
</dbReference>
<feature type="region of interest" description="Disordered" evidence="3">
    <location>
        <begin position="123"/>
        <end position="262"/>
    </location>
</feature>